<evidence type="ECO:0000256" key="1">
    <source>
        <dbReference type="SAM" id="Phobius"/>
    </source>
</evidence>
<keyword evidence="3" id="KW-1185">Reference proteome</keyword>
<dbReference type="AlphaFoldDB" id="B6BI06"/>
<accession>H1FUK6</accession>
<evidence type="ECO:0000313" key="2">
    <source>
        <dbReference type="EMBL" id="EHP30158.1"/>
    </source>
</evidence>
<keyword evidence="1" id="KW-1133">Transmembrane helix</keyword>
<evidence type="ECO:0000313" key="3">
    <source>
        <dbReference type="Proteomes" id="UP000006431"/>
    </source>
</evidence>
<keyword evidence="1" id="KW-0472">Membrane</keyword>
<proteinExistence type="predicted"/>
<dbReference type="InterPro" id="IPR013417">
    <property type="entry name" value="CHP02588"/>
</dbReference>
<feature type="transmembrane region" description="Helical" evidence="1">
    <location>
        <begin position="35"/>
        <end position="58"/>
    </location>
</feature>
<sequence>MTTLFNYWHYIILAIILFIFIGGVVSAFKQTNKKLVFPMLISVSLITALMAGFSIVVVDKYTKIPKIYKLENKRLLSIEKIVYTGIVKNEGNHEIGTVTIEIKLVNKGHATGNVKGGNFYKPSGFLDFFSGGADILYKPQTIVKEFVVATNLKPGEAKAFRVYFGWPPYFRSVAEFVKIMGH</sequence>
<dbReference type="PATRIC" id="fig|929558.5.peg.1625"/>
<dbReference type="eggNOG" id="ENOG5030P8S">
    <property type="taxonomic scope" value="Bacteria"/>
</dbReference>
<name>B6BI06_SULGG</name>
<dbReference type="Pfam" id="PF09624">
    <property type="entry name" value="DUF2393"/>
    <property type="match status" value="1"/>
</dbReference>
<comment type="caution">
    <text evidence="2">The sequence shown here is derived from an EMBL/GenBank/DDBJ whole genome shotgun (WGS) entry which is preliminary data.</text>
</comment>
<organism evidence="2 3">
    <name type="scientific">Sulfurimonas gotlandica (strain DSM 19862 / JCM 16533 / GD1)</name>
    <dbReference type="NCBI Taxonomy" id="929558"/>
    <lineage>
        <taxon>Bacteria</taxon>
        <taxon>Pseudomonadati</taxon>
        <taxon>Campylobacterota</taxon>
        <taxon>Epsilonproteobacteria</taxon>
        <taxon>Campylobacterales</taxon>
        <taxon>Sulfurimonadaceae</taxon>
        <taxon>Sulfurimonas</taxon>
    </lineage>
</organism>
<keyword evidence="1" id="KW-0812">Transmembrane</keyword>
<dbReference type="HOGENOM" id="CLU_125002_0_0_7"/>
<protein>
    <recommendedName>
        <fullName evidence="4">DUF2393 domain-containing protein</fullName>
    </recommendedName>
</protein>
<gene>
    <name evidence="2" type="ORF">SMGD1_1634</name>
</gene>
<dbReference type="STRING" id="929558.SMGD1_1634"/>
<dbReference type="Proteomes" id="UP000006431">
    <property type="component" value="Unassembled WGS sequence"/>
</dbReference>
<accession>B6BI06</accession>
<feature type="transmembrane region" description="Helical" evidence="1">
    <location>
        <begin position="6"/>
        <end position="28"/>
    </location>
</feature>
<evidence type="ECO:0008006" key="4">
    <source>
        <dbReference type="Google" id="ProtNLM"/>
    </source>
</evidence>
<reference evidence="2 3" key="1">
    <citation type="journal article" date="2012" name="Proc. Natl. Acad. Sci. U.S.A.">
        <title>Genome and physiology of a model Epsilonproteobacterium responsible for sulfide detoxification in marine oxygen depletion zones.</title>
        <authorList>
            <person name="Grote J."/>
            <person name="Schott T."/>
            <person name="Bruckner C.G."/>
            <person name="Glockner F.O."/>
            <person name="Jost G."/>
            <person name="Teeling H."/>
            <person name="Labrenz M."/>
            <person name="Jurgens K."/>
        </authorList>
    </citation>
    <scope>NUCLEOTIDE SEQUENCE [LARGE SCALE GENOMIC DNA]</scope>
    <source>
        <strain evidence="2 3">GD1</strain>
    </source>
</reference>
<dbReference type="OrthoDB" id="5372773at2"/>
<dbReference type="EMBL" id="AFRZ01000001">
    <property type="protein sequence ID" value="EHP30158.1"/>
    <property type="molecule type" value="Genomic_DNA"/>
</dbReference>